<dbReference type="Pfam" id="PF02142">
    <property type="entry name" value="MGS"/>
    <property type="match status" value="1"/>
</dbReference>
<dbReference type="PROSITE" id="PS01335">
    <property type="entry name" value="METHYLGLYOXAL_SYNTH"/>
    <property type="match status" value="1"/>
</dbReference>
<dbReference type="NCBIfam" id="NF003559">
    <property type="entry name" value="PRK05234.1"/>
    <property type="match status" value="1"/>
</dbReference>
<dbReference type="SMART" id="SM00851">
    <property type="entry name" value="MGS"/>
    <property type="match status" value="1"/>
</dbReference>
<dbReference type="InterPro" id="IPR018148">
    <property type="entry name" value="Methylglyoxal_synth_AS"/>
</dbReference>
<feature type="active site" description="Proton donor/acceptor" evidence="2 3">
    <location>
        <position position="71"/>
    </location>
</feature>
<protein>
    <recommendedName>
        <fullName evidence="2">Methylglyoxal synthase</fullName>
        <shortName evidence="2">MGS</shortName>
        <ecNumber evidence="2">4.2.3.3</ecNumber>
    </recommendedName>
</protein>
<keyword evidence="6" id="KW-1185">Reference proteome</keyword>
<name>A0A7Y0LGS1_9GAMM</name>
<feature type="binding site" evidence="2">
    <location>
        <position position="19"/>
    </location>
    <ligand>
        <name>substrate</name>
    </ligand>
</feature>
<gene>
    <name evidence="2" type="primary">mgsA</name>
    <name evidence="5" type="ORF">HII17_17805</name>
</gene>
<reference evidence="5 6" key="1">
    <citation type="submission" date="2020-04" db="EMBL/GenBank/DDBJ databases">
        <title>Thalassotalea sp. M1531, isolated from the surface of marine red alga.</title>
        <authorList>
            <person name="Pang L."/>
            <person name="Lu D.-C."/>
        </authorList>
    </citation>
    <scope>NUCLEOTIDE SEQUENCE [LARGE SCALE GENOMIC DNA]</scope>
    <source>
        <strain evidence="5 6">M1531</strain>
    </source>
</reference>
<feature type="binding site" evidence="2">
    <location>
        <begin position="65"/>
        <end position="66"/>
    </location>
    <ligand>
        <name>substrate</name>
    </ligand>
</feature>
<dbReference type="SUPFAM" id="SSF52335">
    <property type="entry name" value="Methylglyoxal synthase-like"/>
    <property type="match status" value="1"/>
</dbReference>
<sequence>MQFKTINSNKTKSIALVAHDNMKPSLIKWCHKYQHQLAQHNLFATGTTGALIKKEAGLAVNALISGPLGGDQQIGALITEQKVDVLIFFWDPLEAQPHDPDVKALLRLAAVWNIPVACNNASADLLITSSLFAEPFERTVPDYDSYIAERT</sequence>
<keyword evidence="2 5" id="KW-0456">Lyase</keyword>
<dbReference type="RefSeq" id="WP_169076722.1">
    <property type="nucleotide sequence ID" value="NZ_JABBXH010000008.1"/>
</dbReference>
<dbReference type="PANTHER" id="PTHR30492:SF0">
    <property type="entry name" value="METHYLGLYOXAL SYNTHASE"/>
    <property type="match status" value="1"/>
</dbReference>
<dbReference type="NCBIfam" id="TIGR00160">
    <property type="entry name" value="MGSA"/>
    <property type="match status" value="1"/>
</dbReference>
<feature type="binding site" evidence="2">
    <location>
        <position position="98"/>
    </location>
    <ligand>
        <name>substrate</name>
    </ligand>
</feature>
<dbReference type="PIRSF" id="PIRSF006614">
    <property type="entry name" value="Methylglyox_syn"/>
    <property type="match status" value="1"/>
</dbReference>
<dbReference type="PROSITE" id="PS51855">
    <property type="entry name" value="MGS"/>
    <property type="match status" value="1"/>
</dbReference>
<evidence type="ECO:0000259" key="4">
    <source>
        <dbReference type="PROSITE" id="PS51855"/>
    </source>
</evidence>
<comment type="catalytic activity">
    <reaction evidence="2">
        <text>dihydroxyacetone phosphate = methylglyoxal + phosphate</text>
        <dbReference type="Rhea" id="RHEA:17937"/>
        <dbReference type="ChEBI" id="CHEBI:17158"/>
        <dbReference type="ChEBI" id="CHEBI:43474"/>
        <dbReference type="ChEBI" id="CHEBI:57642"/>
        <dbReference type="EC" id="4.2.3.3"/>
    </reaction>
</comment>
<comment type="caution">
    <text evidence="5">The sequence shown here is derived from an EMBL/GenBank/DDBJ whole genome shotgun (WGS) entry which is preliminary data.</text>
</comment>
<accession>A0A7Y0LGS1</accession>
<dbReference type="AlphaFoldDB" id="A0A7Y0LGS1"/>
<dbReference type="PANTHER" id="PTHR30492">
    <property type="entry name" value="METHYLGLYOXAL SYNTHASE"/>
    <property type="match status" value="1"/>
</dbReference>
<proteinExistence type="inferred from homology"/>
<comment type="similarity">
    <text evidence="1 2">Belongs to the methylglyoxal synthase family.</text>
</comment>
<dbReference type="GO" id="GO:0019242">
    <property type="term" value="P:methylglyoxal biosynthetic process"/>
    <property type="evidence" value="ECO:0007669"/>
    <property type="project" value="UniProtKB-UniRule"/>
</dbReference>
<evidence type="ECO:0000313" key="6">
    <source>
        <dbReference type="Proteomes" id="UP000568664"/>
    </source>
</evidence>
<feature type="binding site" evidence="2">
    <location>
        <begin position="45"/>
        <end position="48"/>
    </location>
    <ligand>
        <name>substrate</name>
    </ligand>
</feature>
<feature type="binding site" evidence="2">
    <location>
        <position position="23"/>
    </location>
    <ligand>
        <name>substrate</name>
    </ligand>
</feature>
<dbReference type="Proteomes" id="UP000568664">
    <property type="component" value="Unassembled WGS sequence"/>
</dbReference>
<dbReference type="HAMAP" id="MF_00549">
    <property type="entry name" value="Methylglyoxal_synth"/>
    <property type="match status" value="1"/>
</dbReference>
<dbReference type="EMBL" id="JABBXH010000008">
    <property type="protein sequence ID" value="NMP33406.1"/>
    <property type="molecule type" value="Genomic_DNA"/>
</dbReference>
<dbReference type="Gene3D" id="3.40.50.1380">
    <property type="entry name" value="Methylglyoxal synthase-like domain"/>
    <property type="match status" value="1"/>
</dbReference>
<evidence type="ECO:0000313" key="5">
    <source>
        <dbReference type="EMBL" id="NMP33406.1"/>
    </source>
</evidence>
<dbReference type="EC" id="4.2.3.3" evidence="2"/>
<dbReference type="InterPro" id="IPR004363">
    <property type="entry name" value="Methylgl_synth"/>
</dbReference>
<dbReference type="CDD" id="cd01422">
    <property type="entry name" value="MGS"/>
    <property type="match status" value="1"/>
</dbReference>
<feature type="domain" description="MGS-like" evidence="4">
    <location>
        <begin position="4"/>
        <end position="151"/>
    </location>
</feature>
<dbReference type="GO" id="GO:0008929">
    <property type="term" value="F:methylglyoxal synthase activity"/>
    <property type="evidence" value="ECO:0007669"/>
    <property type="project" value="UniProtKB-UniRule"/>
</dbReference>
<evidence type="ECO:0000256" key="2">
    <source>
        <dbReference type="HAMAP-Rule" id="MF_00549"/>
    </source>
</evidence>
<evidence type="ECO:0000256" key="3">
    <source>
        <dbReference type="PIRSR" id="PIRSR006614-1"/>
    </source>
</evidence>
<comment type="function">
    <text evidence="2">Catalyzes the formation of methylglyoxal from dihydroxyacetone phosphate.</text>
</comment>
<evidence type="ECO:0000256" key="1">
    <source>
        <dbReference type="ARBA" id="ARBA00006287"/>
    </source>
</evidence>
<dbReference type="InterPro" id="IPR036914">
    <property type="entry name" value="MGS-like_dom_sf"/>
</dbReference>
<dbReference type="InterPro" id="IPR011607">
    <property type="entry name" value="MGS-like_dom"/>
</dbReference>
<dbReference type="GO" id="GO:0005829">
    <property type="term" value="C:cytosol"/>
    <property type="evidence" value="ECO:0007669"/>
    <property type="project" value="TreeGrafter"/>
</dbReference>
<organism evidence="5 6">
    <name type="scientific">Thalassotalea algicola</name>
    <dbReference type="NCBI Taxonomy" id="2716224"/>
    <lineage>
        <taxon>Bacteria</taxon>
        <taxon>Pseudomonadati</taxon>
        <taxon>Pseudomonadota</taxon>
        <taxon>Gammaproteobacteria</taxon>
        <taxon>Alteromonadales</taxon>
        <taxon>Colwelliaceae</taxon>
        <taxon>Thalassotalea</taxon>
    </lineage>
</organism>